<dbReference type="Proteomes" id="UP000636960">
    <property type="component" value="Unassembled WGS sequence"/>
</dbReference>
<dbReference type="PANTHER" id="PTHR43643">
    <property type="entry name" value="HISTIDINOL-PHOSPHATE AMINOTRANSFERASE 2"/>
    <property type="match status" value="1"/>
</dbReference>
<evidence type="ECO:0000256" key="1">
    <source>
        <dbReference type="ARBA" id="ARBA00022576"/>
    </source>
</evidence>
<keyword evidence="3" id="KW-0663">Pyridoxal phosphate</keyword>
<dbReference type="GO" id="GO:0030170">
    <property type="term" value="F:pyridoxal phosphate binding"/>
    <property type="evidence" value="ECO:0007669"/>
    <property type="project" value="InterPro"/>
</dbReference>
<dbReference type="InterPro" id="IPR015424">
    <property type="entry name" value="PyrdxlP-dep_Trfase"/>
</dbReference>
<dbReference type="InterPro" id="IPR015422">
    <property type="entry name" value="PyrdxlP-dep_Trfase_small"/>
</dbReference>
<dbReference type="InterPro" id="IPR004839">
    <property type="entry name" value="Aminotransferase_I/II_large"/>
</dbReference>
<dbReference type="EMBL" id="BOMV01000106">
    <property type="protein sequence ID" value="GIF01550.1"/>
    <property type="molecule type" value="Genomic_DNA"/>
</dbReference>
<evidence type="ECO:0000313" key="5">
    <source>
        <dbReference type="EMBL" id="GIF01550.1"/>
    </source>
</evidence>
<protein>
    <submittedName>
        <fullName evidence="5">Histidinol-phosphate aminotransferase</fullName>
    </submittedName>
</protein>
<proteinExistence type="predicted"/>
<evidence type="ECO:0000313" key="6">
    <source>
        <dbReference type="Proteomes" id="UP000636960"/>
    </source>
</evidence>
<feature type="domain" description="Aminotransferase class I/classII large" evidence="4">
    <location>
        <begin position="97"/>
        <end position="297"/>
    </location>
</feature>
<keyword evidence="6" id="KW-1185">Reference proteome</keyword>
<evidence type="ECO:0000259" key="4">
    <source>
        <dbReference type="Pfam" id="PF00155"/>
    </source>
</evidence>
<dbReference type="GO" id="GO:0008483">
    <property type="term" value="F:transaminase activity"/>
    <property type="evidence" value="ECO:0007669"/>
    <property type="project" value="UniProtKB-KW"/>
</dbReference>
<sequence>MIAVSTRHAPGPSPAAVEAVRAVGDLGAAPAPDAGPLRQAIAAHYGIPEAAVRVGGGTAALLHGCIARQATSTDRQTSSDDRQANVGDREATLGRLICSTPSWPPYAQIATAYGMRPHQIPLAGYDHNLPAIAGAAGPGTRLVMLDSPHHLTGTTVDLDLARELAADLPPGAAVVYDNVYGEYQDDHLDAGIRDTIASGARVLICRTFSKAHQLFGLRVGYLLAHPQVMAGFGPLVLRYDVNQIAQAAALASLADPGHLAGNRLIVHRNRRLVTALLDAAGIACAPSQGHGVFFVPEDCARAADLLRAAGATVRTPDDHGVDGHLHLRVDDLPTDALCDTVIHLLELS</sequence>
<dbReference type="Gene3D" id="3.40.640.10">
    <property type="entry name" value="Type I PLP-dependent aspartate aminotransferase-like (Major domain)"/>
    <property type="match status" value="2"/>
</dbReference>
<reference evidence="5" key="1">
    <citation type="submission" date="2021-01" db="EMBL/GenBank/DDBJ databases">
        <title>Whole genome shotgun sequence of Actinoplanes rishiriensis NBRC 108556.</title>
        <authorList>
            <person name="Komaki H."/>
            <person name="Tamura T."/>
        </authorList>
    </citation>
    <scope>NUCLEOTIDE SEQUENCE</scope>
    <source>
        <strain evidence="5">NBRC 108556</strain>
    </source>
</reference>
<keyword evidence="1 5" id="KW-0032">Aminotransferase</keyword>
<accession>A0A919K8A6</accession>
<dbReference type="SUPFAM" id="SSF53383">
    <property type="entry name" value="PLP-dependent transferases"/>
    <property type="match status" value="1"/>
</dbReference>
<organism evidence="5 6">
    <name type="scientific">Paractinoplanes rishiriensis</name>
    <dbReference type="NCBI Taxonomy" id="1050105"/>
    <lineage>
        <taxon>Bacteria</taxon>
        <taxon>Bacillati</taxon>
        <taxon>Actinomycetota</taxon>
        <taxon>Actinomycetes</taxon>
        <taxon>Micromonosporales</taxon>
        <taxon>Micromonosporaceae</taxon>
        <taxon>Paractinoplanes</taxon>
    </lineage>
</organism>
<dbReference type="Pfam" id="PF00155">
    <property type="entry name" value="Aminotran_1_2"/>
    <property type="match status" value="1"/>
</dbReference>
<dbReference type="AlphaFoldDB" id="A0A919K8A6"/>
<dbReference type="CDD" id="cd00609">
    <property type="entry name" value="AAT_like"/>
    <property type="match status" value="1"/>
</dbReference>
<dbReference type="RefSeq" id="WP_203790345.1">
    <property type="nucleotide sequence ID" value="NZ_BOMV01000106.1"/>
</dbReference>
<gene>
    <name evidence="5" type="primary">hisC_3</name>
    <name evidence="5" type="ORF">Ari01nite_90140</name>
</gene>
<dbReference type="Gene3D" id="3.90.1150.10">
    <property type="entry name" value="Aspartate Aminotransferase, domain 1"/>
    <property type="match status" value="1"/>
</dbReference>
<dbReference type="InterPro" id="IPR050106">
    <property type="entry name" value="HistidinolP_aminotransfase"/>
</dbReference>
<evidence type="ECO:0000256" key="2">
    <source>
        <dbReference type="ARBA" id="ARBA00022679"/>
    </source>
</evidence>
<dbReference type="InterPro" id="IPR015421">
    <property type="entry name" value="PyrdxlP-dep_Trfase_major"/>
</dbReference>
<evidence type="ECO:0000256" key="3">
    <source>
        <dbReference type="ARBA" id="ARBA00022898"/>
    </source>
</evidence>
<name>A0A919K8A6_9ACTN</name>
<dbReference type="PANTHER" id="PTHR43643:SF3">
    <property type="entry name" value="HISTIDINOL-PHOSPHATE AMINOTRANSFERASE"/>
    <property type="match status" value="1"/>
</dbReference>
<keyword evidence="2" id="KW-0808">Transferase</keyword>
<comment type="caution">
    <text evidence="5">The sequence shown here is derived from an EMBL/GenBank/DDBJ whole genome shotgun (WGS) entry which is preliminary data.</text>
</comment>